<protein>
    <recommendedName>
        <fullName evidence="6">Xylanolytic transcriptional activator regulatory domain-containing protein</fullName>
    </recommendedName>
</protein>
<dbReference type="AlphaFoldDB" id="A0A3D8S6D6"/>
<feature type="region of interest" description="Disordered" evidence="5">
    <location>
        <begin position="112"/>
        <end position="160"/>
    </location>
</feature>
<dbReference type="InterPro" id="IPR051127">
    <property type="entry name" value="Fungal_SecMet_Regulators"/>
</dbReference>
<name>A0A3D8S6D6_9HELO</name>
<evidence type="ECO:0000256" key="5">
    <source>
        <dbReference type="SAM" id="MobiDB-lite"/>
    </source>
</evidence>
<organism evidence="7 8">
    <name type="scientific">Coleophoma cylindrospora</name>
    <dbReference type="NCBI Taxonomy" id="1849047"/>
    <lineage>
        <taxon>Eukaryota</taxon>
        <taxon>Fungi</taxon>
        <taxon>Dikarya</taxon>
        <taxon>Ascomycota</taxon>
        <taxon>Pezizomycotina</taxon>
        <taxon>Leotiomycetes</taxon>
        <taxon>Helotiales</taxon>
        <taxon>Dermateaceae</taxon>
        <taxon>Coleophoma</taxon>
    </lineage>
</organism>
<sequence length="351" mass="38789">MLESIAPHGSSVRAGHKQKPIVGSKWRRRWTLIAVGPTGSTAAPRLLHVQKEKDPLRLSTTKVHPLRFSKEGLLLPANFHSCGMLSRPCQLSRAASKGAGNHNQQAPFSEQYRAASKHVNDQDEEMSGGDNAAEEDGDSGVPVHSENPMPIPHKDSSTFLPDADVRLPTQLRIRFPGEFCNTGTYLSVSQSSDMLDSGEDLSGLRSYLKSTTFNSLPLQHVARLLLDSYFQAIHPIWPLVDEGFVRCQFNETWTSDQPPHPLWIAQLNLILALGCQAYEAKPGEEPPLSDIYHAGEDFYQRAQMFVAVKAFNFSSVGLVQALLLMHCISRASFERILVGLQLAMLPAWPGD</sequence>
<keyword evidence="2" id="KW-0238">DNA-binding</keyword>
<feature type="region of interest" description="Disordered" evidence="5">
    <location>
        <begin position="1"/>
        <end position="20"/>
    </location>
</feature>
<gene>
    <name evidence="7" type="ORF">BP6252_02987</name>
</gene>
<reference evidence="7 8" key="1">
    <citation type="journal article" date="2018" name="IMA Fungus">
        <title>IMA Genome-F 9: Draft genome sequence of Annulohypoxylon stygium, Aspergillus mulundensis, Berkeleyomyces basicola (syn. Thielaviopsis basicola), Ceratocystis smalleyi, two Cercospora beticola strains, Coleophoma cylindrospora, Fusarium fracticaudum, Phialophora cf. hyalina, and Morchella septimelata.</title>
        <authorList>
            <person name="Wingfield B.D."/>
            <person name="Bills G.F."/>
            <person name="Dong Y."/>
            <person name="Huang W."/>
            <person name="Nel W.J."/>
            <person name="Swalarsk-Parry B.S."/>
            <person name="Vaghefi N."/>
            <person name="Wilken P.M."/>
            <person name="An Z."/>
            <person name="de Beer Z.W."/>
            <person name="De Vos L."/>
            <person name="Chen L."/>
            <person name="Duong T.A."/>
            <person name="Gao Y."/>
            <person name="Hammerbacher A."/>
            <person name="Kikkert J.R."/>
            <person name="Li Y."/>
            <person name="Li H."/>
            <person name="Li K."/>
            <person name="Li Q."/>
            <person name="Liu X."/>
            <person name="Ma X."/>
            <person name="Naidoo K."/>
            <person name="Pethybridge S.J."/>
            <person name="Sun J."/>
            <person name="Steenkamp E.T."/>
            <person name="van der Nest M.A."/>
            <person name="van Wyk S."/>
            <person name="Wingfield M.J."/>
            <person name="Xiong C."/>
            <person name="Yue Q."/>
            <person name="Zhang X."/>
        </authorList>
    </citation>
    <scope>NUCLEOTIDE SEQUENCE [LARGE SCALE GENOMIC DNA]</scope>
    <source>
        <strain evidence="7 8">BP6252</strain>
    </source>
</reference>
<dbReference type="EMBL" id="PDLM01000003">
    <property type="protein sequence ID" value="RDW81875.1"/>
    <property type="molecule type" value="Genomic_DNA"/>
</dbReference>
<keyword evidence="4" id="KW-0539">Nucleus</keyword>
<dbReference type="GO" id="GO:0008270">
    <property type="term" value="F:zinc ion binding"/>
    <property type="evidence" value="ECO:0007669"/>
    <property type="project" value="InterPro"/>
</dbReference>
<dbReference type="CDD" id="cd12148">
    <property type="entry name" value="fungal_TF_MHR"/>
    <property type="match status" value="1"/>
</dbReference>
<evidence type="ECO:0000256" key="4">
    <source>
        <dbReference type="ARBA" id="ARBA00023242"/>
    </source>
</evidence>
<dbReference type="GO" id="GO:0006351">
    <property type="term" value="P:DNA-templated transcription"/>
    <property type="evidence" value="ECO:0007669"/>
    <property type="project" value="InterPro"/>
</dbReference>
<accession>A0A3D8S6D6</accession>
<dbReference type="InterPro" id="IPR007219">
    <property type="entry name" value="XnlR_reg_dom"/>
</dbReference>
<evidence type="ECO:0000313" key="7">
    <source>
        <dbReference type="EMBL" id="RDW81875.1"/>
    </source>
</evidence>
<feature type="compositionally biased region" description="Acidic residues" evidence="5">
    <location>
        <begin position="122"/>
        <end position="138"/>
    </location>
</feature>
<keyword evidence="1" id="KW-0805">Transcription regulation</keyword>
<evidence type="ECO:0000256" key="2">
    <source>
        <dbReference type="ARBA" id="ARBA00023125"/>
    </source>
</evidence>
<evidence type="ECO:0000256" key="1">
    <source>
        <dbReference type="ARBA" id="ARBA00023015"/>
    </source>
</evidence>
<keyword evidence="3" id="KW-0804">Transcription</keyword>
<dbReference type="GO" id="GO:0000435">
    <property type="term" value="P:positive regulation of transcription from RNA polymerase II promoter by galactose"/>
    <property type="evidence" value="ECO:0007669"/>
    <property type="project" value="TreeGrafter"/>
</dbReference>
<keyword evidence="8" id="KW-1185">Reference proteome</keyword>
<evidence type="ECO:0000256" key="3">
    <source>
        <dbReference type="ARBA" id="ARBA00023163"/>
    </source>
</evidence>
<dbReference type="PANTHER" id="PTHR47424:SF3">
    <property type="entry name" value="REGULATORY PROTEIN GAL4"/>
    <property type="match status" value="1"/>
</dbReference>
<evidence type="ECO:0000313" key="8">
    <source>
        <dbReference type="Proteomes" id="UP000256645"/>
    </source>
</evidence>
<dbReference type="Pfam" id="PF04082">
    <property type="entry name" value="Fungal_trans"/>
    <property type="match status" value="1"/>
</dbReference>
<comment type="caution">
    <text evidence="7">The sequence shown here is derived from an EMBL/GenBank/DDBJ whole genome shotgun (WGS) entry which is preliminary data.</text>
</comment>
<evidence type="ECO:0000259" key="6">
    <source>
        <dbReference type="Pfam" id="PF04082"/>
    </source>
</evidence>
<dbReference type="Proteomes" id="UP000256645">
    <property type="component" value="Unassembled WGS sequence"/>
</dbReference>
<dbReference type="GO" id="GO:0005634">
    <property type="term" value="C:nucleus"/>
    <property type="evidence" value="ECO:0007669"/>
    <property type="project" value="TreeGrafter"/>
</dbReference>
<dbReference type="GO" id="GO:0000981">
    <property type="term" value="F:DNA-binding transcription factor activity, RNA polymerase II-specific"/>
    <property type="evidence" value="ECO:0007669"/>
    <property type="project" value="TreeGrafter"/>
</dbReference>
<dbReference type="OrthoDB" id="3364175at2759"/>
<dbReference type="PANTHER" id="PTHR47424">
    <property type="entry name" value="REGULATORY PROTEIN GAL4"/>
    <property type="match status" value="1"/>
</dbReference>
<feature type="domain" description="Xylanolytic transcriptional activator regulatory" evidence="6">
    <location>
        <begin position="226"/>
        <end position="330"/>
    </location>
</feature>
<dbReference type="GO" id="GO:0000978">
    <property type="term" value="F:RNA polymerase II cis-regulatory region sequence-specific DNA binding"/>
    <property type="evidence" value="ECO:0007669"/>
    <property type="project" value="TreeGrafter"/>
</dbReference>
<proteinExistence type="predicted"/>